<dbReference type="Gene3D" id="3.40.50.1220">
    <property type="entry name" value="TPP-binding domain"/>
    <property type="match status" value="1"/>
</dbReference>
<keyword evidence="3" id="KW-0479">Metal-binding</keyword>
<dbReference type="Gene3D" id="3.30.1600.10">
    <property type="entry name" value="SIR2/SIRT2 'Small Domain"/>
    <property type="match status" value="1"/>
</dbReference>
<evidence type="ECO:0000259" key="4">
    <source>
        <dbReference type="PROSITE" id="PS50305"/>
    </source>
</evidence>
<protein>
    <recommendedName>
        <fullName evidence="4">Deacetylase sirtuin-type domain-containing protein</fullName>
    </recommendedName>
</protein>
<evidence type="ECO:0000313" key="6">
    <source>
        <dbReference type="Proteomes" id="UP001470230"/>
    </source>
</evidence>
<comment type="caution">
    <text evidence="5">The sequence shown here is derived from an EMBL/GenBank/DDBJ whole genome shotgun (WGS) entry which is preliminary data.</text>
</comment>
<gene>
    <name evidence="5" type="ORF">M9Y10_037109</name>
</gene>
<dbReference type="InterPro" id="IPR050134">
    <property type="entry name" value="NAD-dep_sirtuin_deacylases"/>
</dbReference>
<name>A0ABR2GSY8_9EUKA</name>
<dbReference type="PANTHER" id="PTHR11085:SF10">
    <property type="entry name" value="NAD-DEPENDENT PROTEIN DEACYLASE SIRTUIN-5, MITOCHONDRIAL-RELATED"/>
    <property type="match status" value="1"/>
</dbReference>
<keyword evidence="6" id="KW-1185">Reference proteome</keyword>
<dbReference type="InterPro" id="IPR026590">
    <property type="entry name" value="Ssirtuin_cat_dom"/>
</dbReference>
<proteinExistence type="predicted"/>
<dbReference type="PANTHER" id="PTHR11085">
    <property type="entry name" value="NAD-DEPENDENT PROTEIN DEACYLASE SIRTUIN-5, MITOCHONDRIAL-RELATED"/>
    <property type="match status" value="1"/>
</dbReference>
<evidence type="ECO:0000313" key="5">
    <source>
        <dbReference type="EMBL" id="KAK8837060.1"/>
    </source>
</evidence>
<dbReference type="PROSITE" id="PS50305">
    <property type="entry name" value="SIRTUIN"/>
    <property type="match status" value="1"/>
</dbReference>
<dbReference type="Pfam" id="PF02146">
    <property type="entry name" value="SIR2"/>
    <property type="match status" value="1"/>
</dbReference>
<feature type="binding site" evidence="3">
    <location>
        <position position="152"/>
    </location>
    <ligand>
        <name>Zn(2+)</name>
        <dbReference type="ChEBI" id="CHEBI:29105"/>
    </ligand>
</feature>
<feature type="binding site" evidence="3">
    <location>
        <position position="149"/>
    </location>
    <ligand>
        <name>Zn(2+)</name>
        <dbReference type="ChEBI" id="CHEBI:29105"/>
    </ligand>
</feature>
<keyword evidence="1" id="KW-0808">Transferase</keyword>
<evidence type="ECO:0000256" key="2">
    <source>
        <dbReference type="ARBA" id="ARBA00023027"/>
    </source>
</evidence>
<keyword evidence="3" id="KW-0862">Zinc</keyword>
<feature type="binding site" evidence="3">
    <location>
        <position position="134"/>
    </location>
    <ligand>
        <name>Zn(2+)</name>
        <dbReference type="ChEBI" id="CHEBI:29105"/>
    </ligand>
</feature>
<feature type="binding site" evidence="3">
    <location>
        <position position="131"/>
    </location>
    <ligand>
        <name>Zn(2+)</name>
        <dbReference type="ChEBI" id="CHEBI:29105"/>
    </ligand>
</feature>
<dbReference type="NCBIfam" id="NF001753">
    <property type="entry name" value="PRK00481.1-3"/>
    <property type="match status" value="1"/>
</dbReference>
<keyword evidence="2" id="KW-0520">NAD</keyword>
<dbReference type="InterPro" id="IPR026591">
    <property type="entry name" value="Sirtuin_cat_small_dom_sf"/>
</dbReference>
<dbReference type="EMBL" id="JAPFFF010000062">
    <property type="protein sequence ID" value="KAK8837060.1"/>
    <property type="molecule type" value="Genomic_DNA"/>
</dbReference>
<accession>A0ABR2GSY8</accession>
<dbReference type="SUPFAM" id="SSF52467">
    <property type="entry name" value="DHS-like NAD/FAD-binding domain"/>
    <property type="match status" value="1"/>
</dbReference>
<evidence type="ECO:0000256" key="3">
    <source>
        <dbReference type="PROSITE-ProRule" id="PRU00236"/>
    </source>
</evidence>
<reference evidence="5 6" key="1">
    <citation type="submission" date="2024-04" db="EMBL/GenBank/DDBJ databases">
        <title>Tritrichomonas musculus Genome.</title>
        <authorList>
            <person name="Alves-Ferreira E."/>
            <person name="Grigg M."/>
            <person name="Lorenzi H."/>
            <person name="Galac M."/>
        </authorList>
    </citation>
    <scope>NUCLEOTIDE SEQUENCE [LARGE SCALE GENOMIC DNA]</scope>
    <source>
        <strain evidence="5 6">EAF2021</strain>
    </source>
</reference>
<sequence>MSVTNKLAIQQLSSFIKKGKVTVFTGAGMSTASGLPDFRSAKDGMWGKIDPAAVASTNALHYNYDLFKKFYKMRLNGLEGILPNNGHIILSNWEKKGLLTGLITQNVDGLHDAAGSQKIATLHGRLRKIFCQDCKEPSTIEDFMNDKDCPKCHGKLRPGVVLFGEMLPEDQLDLASKWTNECNTFIVLGSSLQVSPANSFPQLAKMNKAKLVIINRDPTDLDYMADLVFHDPIVQVLEETDKAMENL</sequence>
<organism evidence="5 6">
    <name type="scientific">Tritrichomonas musculus</name>
    <dbReference type="NCBI Taxonomy" id="1915356"/>
    <lineage>
        <taxon>Eukaryota</taxon>
        <taxon>Metamonada</taxon>
        <taxon>Parabasalia</taxon>
        <taxon>Tritrichomonadida</taxon>
        <taxon>Tritrichomonadidae</taxon>
        <taxon>Tritrichomonas</taxon>
    </lineage>
</organism>
<dbReference type="InterPro" id="IPR003000">
    <property type="entry name" value="Sirtuin"/>
</dbReference>
<dbReference type="Proteomes" id="UP001470230">
    <property type="component" value="Unassembled WGS sequence"/>
</dbReference>
<feature type="active site" description="Proton acceptor" evidence="3">
    <location>
        <position position="123"/>
    </location>
</feature>
<dbReference type="InterPro" id="IPR029035">
    <property type="entry name" value="DHS-like_NAD/FAD-binding_dom"/>
</dbReference>
<evidence type="ECO:0000256" key="1">
    <source>
        <dbReference type="ARBA" id="ARBA00022679"/>
    </source>
</evidence>
<feature type="domain" description="Deacetylase sirtuin-type" evidence="4">
    <location>
        <begin position="2"/>
        <end position="247"/>
    </location>
</feature>